<feature type="transmembrane region" description="Helical" evidence="5">
    <location>
        <begin position="261"/>
        <end position="285"/>
    </location>
</feature>
<dbReference type="GO" id="GO:0000324">
    <property type="term" value="C:fungal-type vacuole"/>
    <property type="evidence" value="ECO:0007669"/>
    <property type="project" value="TreeGrafter"/>
</dbReference>
<feature type="transmembrane region" description="Helical" evidence="5">
    <location>
        <begin position="91"/>
        <end position="115"/>
    </location>
</feature>
<feature type="transmembrane region" description="Helical" evidence="5">
    <location>
        <begin position="33"/>
        <end position="53"/>
    </location>
</feature>
<comment type="caution">
    <text evidence="6">The sequence shown here is derived from an EMBL/GenBank/DDBJ whole genome shotgun (WGS) entry which is preliminary data.</text>
</comment>
<dbReference type="EMBL" id="JAVRRD010000007">
    <property type="protein sequence ID" value="KAK5056764.1"/>
    <property type="molecule type" value="Genomic_DNA"/>
</dbReference>
<evidence type="ECO:0000256" key="3">
    <source>
        <dbReference type="ARBA" id="ARBA00022989"/>
    </source>
</evidence>
<dbReference type="GO" id="GO:0005886">
    <property type="term" value="C:plasma membrane"/>
    <property type="evidence" value="ECO:0007669"/>
    <property type="project" value="TreeGrafter"/>
</dbReference>
<evidence type="ECO:0000256" key="2">
    <source>
        <dbReference type="ARBA" id="ARBA00022692"/>
    </source>
</evidence>
<keyword evidence="3 5" id="KW-1133">Transmembrane helix</keyword>
<feature type="transmembrane region" description="Helical" evidence="5">
    <location>
        <begin position="60"/>
        <end position="79"/>
    </location>
</feature>
<keyword evidence="7" id="KW-1185">Reference proteome</keyword>
<accession>A0AAV9NGW1</accession>
<dbReference type="InterPro" id="IPR007568">
    <property type="entry name" value="RTA1"/>
</dbReference>
<evidence type="ECO:0000256" key="4">
    <source>
        <dbReference type="ARBA" id="ARBA00023136"/>
    </source>
</evidence>
<dbReference type="Pfam" id="PF04479">
    <property type="entry name" value="RTA1"/>
    <property type="match status" value="1"/>
</dbReference>
<comment type="subcellular location">
    <subcellularLocation>
        <location evidence="1">Membrane</location>
        <topology evidence="1">Multi-pass membrane protein</topology>
    </subcellularLocation>
</comment>
<sequence>MVVNPAHVNPLDCDAVSESCPVQASIYGYYPSIGWNAFFAAVFGICFFVNFWLGLRFRTWTYMAAMCCACIASTIGYAGRVTMHDNPFAKLGFQMQICALTMSPAWNAAALYLILKHLVLLFGRECSRIRPKYYTWGFIFVDFLALSLQAAGGGIAGSAGDNASFRDVGDRLMITGISWQVLTLLMFAGVAADYFLRLSKSSQPLPKEAQACLQDRRFRIFVVSLAFIYITIFIRCVYRIAEMAGGWRNPIMQDQALFIGVDSWMIGIATVLQTVVHPGIFFPFLCRSSKLRKSKNHSEIASGEAASEDSVEKSAV</sequence>
<proteinExistence type="predicted"/>
<feature type="transmembrane region" description="Helical" evidence="5">
    <location>
        <begin position="177"/>
        <end position="196"/>
    </location>
</feature>
<organism evidence="6 7">
    <name type="scientific">Exophiala bonariae</name>
    <dbReference type="NCBI Taxonomy" id="1690606"/>
    <lineage>
        <taxon>Eukaryota</taxon>
        <taxon>Fungi</taxon>
        <taxon>Dikarya</taxon>
        <taxon>Ascomycota</taxon>
        <taxon>Pezizomycotina</taxon>
        <taxon>Eurotiomycetes</taxon>
        <taxon>Chaetothyriomycetidae</taxon>
        <taxon>Chaetothyriales</taxon>
        <taxon>Herpotrichiellaceae</taxon>
        <taxon>Exophiala</taxon>
    </lineage>
</organism>
<dbReference type="GeneID" id="89980443"/>
<dbReference type="AlphaFoldDB" id="A0AAV9NGW1"/>
<evidence type="ECO:0000313" key="7">
    <source>
        <dbReference type="Proteomes" id="UP001358417"/>
    </source>
</evidence>
<evidence type="ECO:0000256" key="1">
    <source>
        <dbReference type="ARBA" id="ARBA00004141"/>
    </source>
</evidence>
<feature type="transmembrane region" description="Helical" evidence="5">
    <location>
        <begin position="136"/>
        <end position="157"/>
    </location>
</feature>
<keyword evidence="2 5" id="KW-0812">Transmembrane</keyword>
<dbReference type="PANTHER" id="PTHR31465:SF8">
    <property type="entry name" value="DOMAIN PROTEIN, PUTATIVE (AFU_ORTHOLOGUE AFUA_6G14140)-RELATED"/>
    <property type="match status" value="1"/>
</dbReference>
<name>A0AAV9NGW1_9EURO</name>
<feature type="transmembrane region" description="Helical" evidence="5">
    <location>
        <begin position="217"/>
        <end position="241"/>
    </location>
</feature>
<dbReference type="Proteomes" id="UP001358417">
    <property type="component" value="Unassembled WGS sequence"/>
</dbReference>
<reference evidence="6 7" key="1">
    <citation type="submission" date="2023-08" db="EMBL/GenBank/DDBJ databases">
        <title>Black Yeasts Isolated from many extreme environments.</title>
        <authorList>
            <person name="Coleine C."/>
            <person name="Stajich J.E."/>
            <person name="Selbmann L."/>
        </authorList>
    </citation>
    <scope>NUCLEOTIDE SEQUENCE [LARGE SCALE GENOMIC DNA]</scope>
    <source>
        <strain evidence="6 7">CCFEE 5792</strain>
    </source>
</reference>
<keyword evidence="4 5" id="KW-0472">Membrane</keyword>
<evidence type="ECO:0000256" key="5">
    <source>
        <dbReference type="SAM" id="Phobius"/>
    </source>
</evidence>
<dbReference type="RefSeq" id="XP_064708480.1">
    <property type="nucleotide sequence ID" value="XM_064855820.1"/>
</dbReference>
<dbReference type="PANTHER" id="PTHR31465">
    <property type="entry name" value="PROTEIN RTA1-RELATED"/>
    <property type="match status" value="1"/>
</dbReference>
<protein>
    <submittedName>
        <fullName evidence="6">Uncharacterized protein</fullName>
    </submittedName>
</protein>
<evidence type="ECO:0000313" key="6">
    <source>
        <dbReference type="EMBL" id="KAK5056764.1"/>
    </source>
</evidence>
<gene>
    <name evidence="6" type="ORF">LTR84_012296</name>
</gene>